<comment type="caution">
    <text evidence="1">The sequence shown here is derived from an EMBL/GenBank/DDBJ whole genome shotgun (WGS) entry which is preliminary data.</text>
</comment>
<dbReference type="Proteomes" id="UP001054945">
    <property type="component" value="Unassembled WGS sequence"/>
</dbReference>
<accession>A0AAV4WAK5</accession>
<keyword evidence="2" id="KW-1185">Reference proteome</keyword>
<reference evidence="1 2" key="1">
    <citation type="submission" date="2021-06" db="EMBL/GenBank/DDBJ databases">
        <title>Caerostris extrusa draft genome.</title>
        <authorList>
            <person name="Kono N."/>
            <person name="Arakawa K."/>
        </authorList>
    </citation>
    <scope>NUCLEOTIDE SEQUENCE [LARGE SCALE GENOMIC DNA]</scope>
</reference>
<organism evidence="1 2">
    <name type="scientific">Caerostris extrusa</name>
    <name type="common">Bark spider</name>
    <name type="synonym">Caerostris bankana</name>
    <dbReference type="NCBI Taxonomy" id="172846"/>
    <lineage>
        <taxon>Eukaryota</taxon>
        <taxon>Metazoa</taxon>
        <taxon>Ecdysozoa</taxon>
        <taxon>Arthropoda</taxon>
        <taxon>Chelicerata</taxon>
        <taxon>Arachnida</taxon>
        <taxon>Araneae</taxon>
        <taxon>Araneomorphae</taxon>
        <taxon>Entelegynae</taxon>
        <taxon>Araneoidea</taxon>
        <taxon>Araneidae</taxon>
        <taxon>Caerostris</taxon>
    </lineage>
</organism>
<dbReference type="EMBL" id="BPLR01015878">
    <property type="protein sequence ID" value="GIY79373.1"/>
    <property type="molecule type" value="Genomic_DNA"/>
</dbReference>
<dbReference type="AlphaFoldDB" id="A0AAV4WAK5"/>
<evidence type="ECO:0000313" key="2">
    <source>
        <dbReference type="Proteomes" id="UP001054945"/>
    </source>
</evidence>
<gene>
    <name evidence="1" type="ORF">CEXT_729471</name>
</gene>
<sequence length="66" mass="7276">MYKCVCIKATLIVIIPDPTTDGEPQDGEARSLLSEGGSLRPLFGALRRRAKKLSPEKRMMRGSDLT</sequence>
<evidence type="ECO:0000313" key="1">
    <source>
        <dbReference type="EMBL" id="GIY79373.1"/>
    </source>
</evidence>
<proteinExistence type="predicted"/>
<name>A0AAV4WAK5_CAEEX</name>
<protein>
    <submittedName>
        <fullName evidence="1">Uncharacterized protein</fullName>
    </submittedName>
</protein>